<comment type="caution">
    <text evidence="1">The sequence shown here is derived from an EMBL/GenBank/DDBJ whole genome shotgun (WGS) entry which is preliminary data.</text>
</comment>
<name>X0WRL6_9ZZZZ</name>
<accession>X0WRL6</accession>
<organism evidence="1">
    <name type="scientific">marine sediment metagenome</name>
    <dbReference type="NCBI Taxonomy" id="412755"/>
    <lineage>
        <taxon>unclassified sequences</taxon>
        <taxon>metagenomes</taxon>
        <taxon>ecological metagenomes</taxon>
    </lineage>
</organism>
<dbReference type="EMBL" id="BARS01040214">
    <property type="protein sequence ID" value="GAG33310.1"/>
    <property type="molecule type" value="Genomic_DNA"/>
</dbReference>
<evidence type="ECO:0000313" key="1">
    <source>
        <dbReference type="EMBL" id="GAG33310.1"/>
    </source>
</evidence>
<feature type="non-terminal residue" evidence="1">
    <location>
        <position position="1"/>
    </location>
</feature>
<proteinExistence type="predicted"/>
<protein>
    <submittedName>
        <fullName evidence="1">Uncharacterized protein</fullName>
    </submittedName>
</protein>
<dbReference type="AlphaFoldDB" id="X0WRL6"/>
<reference evidence="1" key="1">
    <citation type="journal article" date="2014" name="Front. Microbiol.">
        <title>High frequency of phylogenetically diverse reductive dehalogenase-homologous genes in deep subseafloor sedimentary metagenomes.</title>
        <authorList>
            <person name="Kawai M."/>
            <person name="Futagami T."/>
            <person name="Toyoda A."/>
            <person name="Takaki Y."/>
            <person name="Nishi S."/>
            <person name="Hori S."/>
            <person name="Arai W."/>
            <person name="Tsubouchi T."/>
            <person name="Morono Y."/>
            <person name="Uchiyama I."/>
            <person name="Ito T."/>
            <person name="Fujiyama A."/>
            <person name="Inagaki F."/>
            <person name="Takami H."/>
        </authorList>
    </citation>
    <scope>NUCLEOTIDE SEQUENCE</scope>
    <source>
        <strain evidence="1">Expedition CK06-06</strain>
    </source>
</reference>
<sequence>DFVGDGIQGPYPEIWPWDPSWWKPTDERRNLEKAGALIVAELERLDRLEARA</sequence>
<gene>
    <name evidence="1" type="ORF">S01H1_61340</name>
</gene>